<evidence type="ECO:0000313" key="3">
    <source>
        <dbReference type="Proteomes" id="UP000298616"/>
    </source>
</evidence>
<dbReference type="OrthoDB" id="9771883at2"/>
<dbReference type="InterPro" id="IPR006108">
    <property type="entry name" value="3HC_DH_C"/>
</dbReference>
<dbReference type="PANTHER" id="PTHR43612:SF3">
    <property type="entry name" value="TRIFUNCTIONAL ENZYME SUBUNIT ALPHA, MITOCHONDRIAL"/>
    <property type="match status" value="1"/>
</dbReference>
<dbReference type="RefSeq" id="WP_137090950.1">
    <property type="nucleotide sequence ID" value="NZ_CP028923.1"/>
</dbReference>
<gene>
    <name evidence="2" type="ORF">DCC35_11650</name>
</gene>
<dbReference type="KEGG" id="fpf:DCC35_11650"/>
<feature type="domain" description="3-hydroxyacyl-CoA dehydrogenase C-terminal" evidence="1">
    <location>
        <begin position="1"/>
        <end position="86"/>
    </location>
</feature>
<keyword evidence="3" id="KW-1185">Reference proteome</keyword>
<dbReference type="InterPro" id="IPR008927">
    <property type="entry name" value="6-PGluconate_DH-like_C_sf"/>
</dbReference>
<dbReference type="SUPFAM" id="SSF48179">
    <property type="entry name" value="6-phosphogluconate dehydrogenase C-terminal domain-like"/>
    <property type="match status" value="2"/>
</dbReference>
<dbReference type="GO" id="GO:0016509">
    <property type="term" value="F:long-chain (3S)-3-hydroxyacyl-CoA dehydrogenase (NAD+) activity"/>
    <property type="evidence" value="ECO:0007669"/>
    <property type="project" value="TreeGrafter"/>
</dbReference>
<dbReference type="InterPro" id="IPR050136">
    <property type="entry name" value="FA_oxidation_alpha_subunit"/>
</dbReference>
<dbReference type="Proteomes" id="UP000298616">
    <property type="component" value="Chromosome"/>
</dbReference>
<evidence type="ECO:0000313" key="2">
    <source>
        <dbReference type="EMBL" id="QCK15353.1"/>
    </source>
</evidence>
<dbReference type="AlphaFoldDB" id="A0A4D7JK74"/>
<dbReference type="GO" id="GO:0006635">
    <property type="term" value="P:fatty acid beta-oxidation"/>
    <property type="evidence" value="ECO:0007669"/>
    <property type="project" value="TreeGrafter"/>
</dbReference>
<organism evidence="2 3">
    <name type="scientific">Mangrovivirga cuniculi</name>
    <dbReference type="NCBI Taxonomy" id="2715131"/>
    <lineage>
        <taxon>Bacteria</taxon>
        <taxon>Pseudomonadati</taxon>
        <taxon>Bacteroidota</taxon>
        <taxon>Cytophagia</taxon>
        <taxon>Cytophagales</taxon>
        <taxon>Mangrovivirgaceae</taxon>
        <taxon>Mangrovivirga</taxon>
    </lineage>
</organism>
<evidence type="ECO:0000259" key="1">
    <source>
        <dbReference type="Pfam" id="PF00725"/>
    </source>
</evidence>
<protein>
    <recommendedName>
        <fullName evidence="1">3-hydroxyacyl-CoA dehydrogenase C-terminal domain-containing protein</fullName>
    </recommendedName>
</protein>
<sequence length="205" mass="22982">MLNEAMVALSEGYEPKSIDRVMKKRGFPVGPITLIDEIGIDVGAHINRGALGKMFKERGAKSHSVMGLMEDKGWLGKKSGKGFYVYEDKKKTVNPDLVNLFGDDHNFDKKADSEVADRLIMMMVNESFYCLQDNILKDAESGDVGAIFGLGFPAFTGGPFMYTHKKGIDNIVNLLNTLEDKFDKRFKPAPILIEYKDQDKNIYDD</sequence>
<proteinExistence type="predicted"/>
<dbReference type="PANTHER" id="PTHR43612">
    <property type="entry name" value="TRIFUNCTIONAL ENZYME SUBUNIT ALPHA"/>
    <property type="match status" value="1"/>
</dbReference>
<accession>A0A4D7JK74</accession>
<dbReference type="Pfam" id="PF00725">
    <property type="entry name" value="3HCDH"/>
    <property type="match status" value="1"/>
</dbReference>
<dbReference type="Gene3D" id="1.10.1040.50">
    <property type="match status" value="1"/>
</dbReference>
<name>A0A4D7JK74_9BACT</name>
<dbReference type="GO" id="GO:0004300">
    <property type="term" value="F:enoyl-CoA hydratase activity"/>
    <property type="evidence" value="ECO:0007669"/>
    <property type="project" value="TreeGrafter"/>
</dbReference>
<dbReference type="EMBL" id="CP028923">
    <property type="protein sequence ID" value="QCK15353.1"/>
    <property type="molecule type" value="Genomic_DNA"/>
</dbReference>
<reference evidence="2 3" key="1">
    <citation type="submission" date="2018-04" db="EMBL/GenBank/DDBJ databases">
        <title>Complete genome uncultured novel isolate.</title>
        <authorList>
            <person name="Merlino G."/>
        </authorList>
    </citation>
    <scope>NUCLEOTIDE SEQUENCE [LARGE SCALE GENOMIC DNA]</scope>
    <source>
        <strain evidence="3">R1DC9</strain>
    </source>
</reference>